<dbReference type="PANTHER" id="PTHR43344:SF20">
    <property type="entry name" value="URACIL PHOSPHORIBOSYLTRANSFERASE"/>
    <property type="match status" value="1"/>
</dbReference>
<keyword evidence="3" id="KW-1185">Reference proteome</keyword>
<sequence>MTADTAVQDGNKYSHYTHDPSAVPPRNGHFAPNTQPQTFPKPTVIGIYGISGSGKSFILDILRNNLDPAHFILFEGSEVIDSLGPGGLSAFRASTEEEQSKFRIQAINSIKNETSKSGKTAVVTGHLIFWSEIDDAPEAVYTSEDLDIPIETISRRLCRQHGILFLAVSEAKGLIPKLEGLVHHFSQPATAEDNIAMVRAQIDQILALPCNEELETVLVLDGDKTLAAKDTGALFWQELARTRPASDECPLKDLFSCPMGYSDMAFRQATLLYEEAVDDKDFDTICQIVASSVTLHPEIVSVLGLIAEQKHVGAIVVTCGIGLVWNKVLERYGLSDAVKVIGGGRISDGFIVTASVKAFIVSHLQDAAHLYVWAFGDSPLDIPMLEKADQAIVVVGKEKTRSSTMDSTVSEAIDKGELQA</sequence>
<proteinExistence type="predicted"/>
<dbReference type="GO" id="GO:0000287">
    <property type="term" value="F:magnesium ion binding"/>
    <property type="evidence" value="ECO:0007669"/>
    <property type="project" value="TreeGrafter"/>
</dbReference>
<dbReference type="InterPro" id="IPR023214">
    <property type="entry name" value="HAD_sf"/>
</dbReference>
<dbReference type="InterPro" id="IPR036412">
    <property type="entry name" value="HAD-like_sf"/>
</dbReference>
<dbReference type="OrthoDB" id="5416609at2759"/>
<evidence type="ECO:0000256" key="1">
    <source>
        <dbReference type="SAM" id="MobiDB-lite"/>
    </source>
</evidence>
<organism evidence="2 3">
    <name type="scientific">Fusarium tricinctum</name>
    <dbReference type="NCBI Taxonomy" id="61284"/>
    <lineage>
        <taxon>Eukaryota</taxon>
        <taxon>Fungi</taxon>
        <taxon>Dikarya</taxon>
        <taxon>Ascomycota</taxon>
        <taxon>Pezizomycotina</taxon>
        <taxon>Sordariomycetes</taxon>
        <taxon>Hypocreomycetidae</taxon>
        <taxon>Hypocreales</taxon>
        <taxon>Nectriaceae</taxon>
        <taxon>Fusarium</taxon>
        <taxon>Fusarium tricinctum species complex</taxon>
    </lineage>
</organism>
<dbReference type="InterPro" id="IPR027417">
    <property type="entry name" value="P-loop_NTPase"/>
</dbReference>
<protein>
    <submittedName>
        <fullName evidence="2">Uracil phosphoribosyltransferase</fullName>
    </submittedName>
</protein>
<keyword evidence="2" id="KW-0328">Glycosyltransferase</keyword>
<dbReference type="GO" id="GO:0036424">
    <property type="term" value="F:L-phosphoserine phosphatase activity"/>
    <property type="evidence" value="ECO:0007669"/>
    <property type="project" value="TreeGrafter"/>
</dbReference>
<comment type="caution">
    <text evidence="2">The sequence shown here is derived from an EMBL/GenBank/DDBJ whole genome shotgun (WGS) entry which is preliminary data.</text>
</comment>
<gene>
    <name evidence="2" type="ORF">BKA59DRAFT_518685</name>
</gene>
<dbReference type="GO" id="GO:0016757">
    <property type="term" value="F:glycosyltransferase activity"/>
    <property type="evidence" value="ECO:0007669"/>
    <property type="project" value="UniProtKB-KW"/>
</dbReference>
<dbReference type="Pfam" id="PF13207">
    <property type="entry name" value="AAA_17"/>
    <property type="match status" value="1"/>
</dbReference>
<dbReference type="SUPFAM" id="SSF56784">
    <property type="entry name" value="HAD-like"/>
    <property type="match status" value="1"/>
</dbReference>
<dbReference type="EMBL" id="JAGPXF010000001">
    <property type="protein sequence ID" value="KAH7261696.1"/>
    <property type="molecule type" value="Genomic_DNA"/>
</dbReference>
<evidence type="ECO:0000313" key="2">
    <source>
        <dbReference type="EMBL" id="KAH7261696.1"/>
    </source>
</evidence>
<dbReference type="GO" id="GO:0005737">
    <property type="term" value="C:cytoplasm"/>
    <property type="evidence" value="ECO:0007669"/>
    <property type="project" value="TreeGrafter"/>
</dbReference>
<dbReference type="PANTHER" id="PTHR43344">
    <property type="entry name" value="PHOSPHOSERINE PHOSPHATASE"/>
    <property type="match status" value="1"/>
</dbReference>
<dbReference type="Gene3D" id="3.40.50.1000">
    <property type="entry name" value="HAD superfamily/HAD-like"/>
    <property type="match status" value="1"/>
</dbReference>
<evidence type="ECO:0000313" key="3">
    <source>
        <dbReference type="Proteomes" id="UP000813427"/>
    </source>
</evidence>
<name>A0A8K0SAF0_9HYPO</name>
<dbReference type="SUPFAM" id="SSF52540">
    <property type="entry name" value="P-loop containing nucleoside triphosphate hydrolases"/>
    <property type="match status" value="1"/>
</dbReference>
<dbReference type="InterPro" id="IPR050582">
    <property type="entry name" value="HAD-like_SerB"/>
</dbReference>
<feature type="region of interest" description="Disordered" evidence="1">
    <location>
        <begin position="1"/>
        <end position="38"/>
    </location>
</feature>
<keyword evidence="2" id="KW-0808">Transferase</keyword>
<dbReference type="GO" id="GO:0006564">
    <property type="term" value="P:L-serine biosynthetic process"/>
    <property type="evidence" value="ECO:0007669"/>
    <property type="project" value="TreeGrafter"/>
</dbReference>
<reference evidence="2" key="1">
    <citation type="journal article" date="2021" name="Nat. Commun.">
        <title>Genetic determinants of endophytism in the Arabidopsis root mycobiome.</title>
        <authorList>
            <person name="Mesny F."/>
            <person name="Miyauchi S."/>
            <person name="Thiergart T."/>
            <person name="Pickel B."/>
            <person name="Atanasova L."/>
            <person name="Karlsson M."/>
            <person name="Huettel B."/>
            <person name="Barry K.W."/>
            <person name="Haridas S."/>
            <person name="Chen C."/>
            <person name="Bauer D."/>
            <person name="Andreopoulos W."/>
            <person name="Pangilinan J."/>
            <person name="LaButti K."/>
            <person name="Riley R."/>
            <person name="Lipzen A."/>
            <person name="Clum A."/>
            <person name="Drula E."/>
            <person name="Henrissat B."/>
            <person name="Kohler A."/>
            <person name="Grigoriev I.V."/>
            <person name="Martin F.M."/>
            <person name="Hacquard S."/>
        </authorList>
    </citation>
    <scope>NUCLEOTIDE SEQUENCE</scope>
    <source>
        <strain evidence="2">MPI-SDFR-AT-0068</strain>
    </source>
</reference>
<accession>A0A8K0SAF0</accession>
<dbReference type="Pfam" id="PF12710">
    <property type="entry name" value="HAD"/>
    <property type="match status" value="1"/>
</dbReference>
<dbReference type="Gene3D" id="3.40.50.300">
    <property type="entry name" value="P-loop containing nucleotide triphosphate hydrolases"/>
    <property type="match status" value="1"/>
</dbReference>
<dbReference type="AlphaFoldDB" id="A0A8K0SAF0"/>
<dbReference type="Proteomes" id="UP000813427">
    <property type="component" value="Unassembled WGS sequence"/>
</dbReference>